<sequence length="495" mass="51619">MSGPEVNRDAALPNSMMSYFGQQEEMRRRAMPTFGERVSDGLQGASDSVAEAISPALRATSEFTQGSARVFHAGVSGVKNTTRAGVFVGMSAATEAYRNFMAHVTAAFSVVRRAVSTVVLRTESGISRTRSTLAGLTGLGVNSGLAHQARMVREEALHTAADEAVRSAPRFGGMRERLAAMAPMANARSWMGSLQRRATAFTSSVLGATGNVLTKSMEQTRRLGPSFAAGCAGAAIPAIALASGILSPAHLHAAAAMAAEGGHHITSAVSVGGHAVTKAVSNINLRVGEQSAMSAYHHFMQSASAEIGHLYGRMGNAAHAMTVPGMTVQEATQHVAQHVHGHAHHLAAHKDTVSHGLKLLSHDDSRLVQEIAYVRDHSANALNGQELDVLKSQGHIYPLADAAHHGAHAAHGVHAAVDHHTVADTHKAVSSVSSHIAGADGHARVETTPAAPAAHHAASGLQANAGHQDFGDKLLHVTGIDQLEKDGEKLAILFS</sequence>
<dbReference type="RefSeq" id="WP_062497421.1">
    <property type="nucleotide sequence ID" value="NZ_LHZB01000118.1"/>
</dbReference>
<accession>A0A149QS35</accession>
<dbReference type="Proteomes" id="UP000075573">
    <property type="component" value="Unassembled WGS sequence"/>
</dbReference>
<dbReference type="AlphaFoldDB" id="A0A149QS35"/>
<dbReference type="EMBL" id="LHZB01000118">
    <property type="protein sequence ID" value="KXV00129.1"/>
    <property type="molecule type" value="Genomic_DNA"/>
</dbReference>
<gene>
    <name evidence="1" type="ORF">AD929_13050</name>
</gene>
<proteinExistence type="predicted"/>
<protein>
    <submittedName>
        <fullName evidence="1">Uncharacterized protein</fullName>
    </submittedName>
</protein>
<dbReference type="PATRIC" id="fig|442.7.peg.3424"/>
<evidence type="ECO:0000313" key="2">
    <source>
        <dbReference type="Proteomes" id="UP000075573"/>
    </source>
</evidence>
<evidence type="ECO:0000313" key="1">
    <source>
        <dbReference type="EMBL" id="KXV00129.1"/>
    </source>
</evidence>
<comment type="caution">
    <text evidence="1">The sequence shown here is derived from an EMBL/GenBank/DDBJ whole genome shotgun (WGS) entry which is preliminary data.</text>
</comment>
<reference evidence="1 2" key="1">
    <citation type="submission" date="2015-06" db="EMBL/GenBank/DDBJ databases">
        <title>Improved classification and identification of acetic acid bacteria using matrix-assisted laser desorption/ionization time-of-flight mass spectrometry; Gluconobacter nephelii and Gluconobacter uchimurae are later heterotypic synonyms of Gluconobacter japonicus and Gluconobacter oxydans, respectively.</title>
        <authorList>
            <person name="Li L."/>
            <person name="Cleenwerck I."/>
            <person name="De Vuyst L."/>
            <person name="Vandamme P."/>
        </authorList>
    </citation>
    <scope>NUCLEOTIDE SEQUENCE [LARGE SCALE GENOMIC DNA]</scope>
    <source>
        <strain evidence="1 2">LMG 1764</strain>
    </source>
</reference>
<organism evidence="1 2">
    <name type="scientific">Gluconobacter potus</name>
    <dbReference type="NCBI Taxonomy" id="2724927"/>
    <lineage>
        <taxon>Bacteria</taxon>
        <taxon>Pseudomonadati</taxon>
        <taxon>Pseudomonadota</taxon>
        <taxon>Alphaproteobacteria</taxon>
        <taxon>Acetobacterales</taxon>
        <taxon>Acetobacteraceae</taxon>
        <taxon>Gluconobacter</taxon>
    </lineage>
</organism>
<name>A0A149QS35_9PROT</name>